<dbReference type="GO" id="GO:0019899">
    <property type="term" value="F:enzyme binding"/>
    <property type="evidence" value="ECO:0007669"/>
    <property type="project" value="UniProtKB-ARBA"/>
</dbReference>
<dbReference type="GO" id="GO:0008270">
    <property type="term" value="F:zinc ion binding"/>
    <property type="evidence" value="ECO:0007669"/>
    <property type="project" value="UniProtKB-KW"/>
</dbReference>
<dbReference type="InterPro" id="IPR001878">
    <property type="entry name" value="Znf_CCHC"/>
</dbReference>
<dbReference type="GO" id="GO:0005730">
    <property type="term" value="C:nucleolus"/>
    <property type="evidence" value="ECO:0007669"/>
    <property type="project" value="TreeGrafter"/>
</dbReference>
<dbReference type="SUPFAM" id="SSF57756">
    <property type="entry name" value="Retrovirus zinc finger-like domains"/>
    <property type="match status" value="1"/>
</dbReference>
<keyword evidence="1" id="KW-0862">Zinc</keyword>
<accession>A0A3P7Z2K3</accession>
<feature type="domain" description="CCHC-type" evidence="2">
    <location>
        <begin position="19"/>
        <end position="34"/>
    </location>
</feature>
<sequence length="111" mass="12497">MSRDCEQNAHGIYPDGGSCNVCGSTKHLKRDCPELAEQKQKQLERKATVFYPKMMELWVPPCLDPIIGPYDGEVKVRVMSAMSSADAEDVLDDNLPKDNLETKPKKKIVKF</sequence>
<organism evidence="3">
    <name type="scientific">Heligmosomoides polygyrus</name>
    <name type="common">Parasitic roundworm</name>
    <dbReference type="NCBI Taxonomy" id="6339"/>
    <lineage>
        <taxon>Eukaryota</taxon>
        <taxon>Metazoa</taxon>
        <taxon>Ecdysozoa</taxon>
        <taxon>Nematoda</taxon>
        <taxon>Chromadorea</taxon>
        <taxon>Rhabditida</taxon>
        <taxon>Rhabditina</taxon>
        <taxon>Rhabditomorpha</taxon>
        <taxon>Strongyloidea</taxon>
        <taxon>Heligmosomidae</taxon>
        <taxon>Heligmosomoides</taxon>
    </lineage>
</organism>
<proteinExistence type="predicted"/>
<name>A0A3P7Z2K3_HELPZ</name>
<evidence type="ECO:0000256" key="1">
    <source>
        <dbReference type="PROSITE-ProRule" id="PRU00047"/>
    </source>
</evidence>
<reference evidence="3" key="1">
    <citation type="submission" date="2018-11" db="EMBL/GenBank/DDBJ databases">
        <authorList>
            <consortium name="Pathogen Informatics"/>
        </authorList>
    </citation>
    <scope>NUCLEOTIDE SEQUENCE [LARGE SCALE GENOMIC DNA]</scope>
</reference>
<evidence type="ECO:0000313" key="3">
    <source>
        <dbReference type="EMBL" id="VDO84179.1"/>
    </source>
</evidence>
<dbReference type="GO" id="GO:0005737">
    <property type="term" value="C:cytoplasm"/>
    <property type="evidence" value="ECO:0007669"/>
    <property type="project" value="UniProtKB-ARBA"/>
</dbReference>
<protein>
    <recommendedName>
        <fullName evidence="2">CCHC-type domain-containing protein</fullName>
    </recommendedName>
</protein>
<evidence type="ECO:0000259" key="2">
    <source>
        <dbReference type="PROSITE" id="PS50158"/>
    </source>
</evidence>
<dbReference type="InterPro" id="IPR036875">
    <property type="entry name" value="Znf_CCHC_sf"/>
</dbReference>
<dbReference type="PANTHER" id="PTHR46242:SF1">
    <property type="entry name" value="ZINC FINGER CCHC DOMAIN-CONTAINING PROTEIN 9"/>
    <property type="match status" value="1"/>
</dbReference>
<dbReference type="Gene3D" id="4.10.60.10">
    <property type="entry name" value="Zinc finger, CCHC-type"/>
    <property type="match status" value="1"/>
</dbReference>
<dbReference type="GO" id="GO:0003676">
    <property type="term" value="F:nucleic acid binding"/>
    <property type="evidence" value="ECO:0007669"/>
    <property type="project" value="InterPro"/>
</dbReference>
<dbReference type="OrthoDB" id="3863715at2759"/>
<dbReference type="PANTHER" id="PTHR46242">
    <property type="entry name" value="ZINC FINGER CCHC DOMAIN-CONTAINING PROTEIN 9 ZCCHC9"/>
    <property type="match status" value="1"/>
</dbReference>
<dbReference type="InterPro" id="IPR042246">
    <property type="entry name" value="ZCCHC9"/>
</dbReference>
<dbReference type="PROSITE" id="PS50158">
    <property type="entry name" value="ZF_CCHC"/>
    <property type="match status" value="1"/>
</dbReference>
<dbReference type="EMBL" id="UZAH01026687">
    <property type="protein sequence ID" value="VDO84179.1"/>
    <property type="molecule type" value="Genomic_DNA"/>
</dbReference>
<gene>
    <name evidence="3" type="ORF">HPBE_LOCUS10218</name>
</gene>
<keyword evidence="1" id="KW-0863">Zinc-finger</keyword>
<keyword evidence="1" id="KW-0479">Metal-binding</keyword>
<dbReference type="AlphaFoldDB" id="A0A3P7Z2K3"/>